<keyword evidence="9" id="KW-0833">Ubl conjugation pathway</keyword>
<evidence type="ECO:0000313" key="18">
    <source>
        <dbReference type="RefSeq" id="XP_022158470.1"/>
    </source>
</evidence>
<keyword evidence="5" id="KW-0808">Transferase</keyword>
<evidence type="ECO:0000256" key="16">
    <source>
        <dbReference type="SAM" id="SignalP"/>
    </source>
</evidence>
<feature type="compositionally biased region" description="Basic and acidic residues" evidence="14">
    <location>
        <begin position="230"/>
        <end position="239"/>
    </location>
</feature>
<dbReference type="InterPro" id="IPR046948">
    <property type="entry name" value="ATL20-22-like"/>
</dbReference>
<evidence type="ECO:0000256" key="4">
    <source>
        <dbReference type="ARBA" id="ARBA00012483"/>
    </source>
</evidence>
<proteinExistence type="inferred from homology"/>
<reference evidence="18" key="1">
    <citation type="submission" date="2025-08" db="UniProtKB">
        <authorList>
            <consortium name="RefSeq"/>
        </authorList>
    </citation>
    <scope>IDENTIFICATION</scope>
    <source>
        <strain evidence="18">OHB3-1</strain>
    </source>
</reference>
<evidence type="ECO:0000256" key="15">
    <source>
        <dbReference type="SAM" id="Phobius"/>
    </source>
</evidence>
<evidence type="ECO:0000256" key="9">
    <source>
        <dbReference type="ARBA" id="ARBA00022786"/>
    </source>
</evidence>
<dbReference type="KEGG" id="mcha:111024954"/>
<protein>
    <recommendedName>
        <fullName evidence="4">RING-type E3 ubiquitin transferase</fullName>
        <ecNumber evidence="4">2.3.2.27</ecNumber>
    </recommendedName>
</protein>
<keyword evidence="8" id="KW-0863">Zinc-finger</keyword>
<evidence type="ECO:0000256" key="14">
    <source>
        <dbReference type="SAM" id="MobiDB-lite"/>
    </source>
</evidence>
<keyword evidence="11 15" id="KW-1133">Transmembrane helix</keyword>
<keyword evidence="7" id="KW-0479">Metal-binding</keyword>
<evidence type="ECO:0000256" key="1">
    <source>
        <dbReference type="ARBA" id="ARBA00000900"/>
    </source>
</evidence>
<dbReference type="Proteomes" id="UP000504603">
    <property type="component" value="Unplaced"/>
</dbReference>
<dbReference type="PANTHER" id="PTHR46279">
    <property type="entry name" value="RING/U-BOX SUPERFAMILY PROTEIN"/>
    <property type="match status" value="1"/>
</dbReference>
<accession>A0A6J1DVX6</accession>
<keyword evidence="6 15" id="KW-0812">Transmembrane</keyword>
<evidence type="ECO:0000256" key="2">
    <source>
        <dbReference type="ARBA" id="ARBA00004167"/>
    </source>
</evidence>
<evidence type="ECO:0000256" key="3">
    <source>
        <dbReference type="ARBA" id="ARBA00004906"/>
    </source>
</evidence>
<dbReference type="RefSeq" id="XP_022158470.1">
    <property type="nucleotide sequence ID" value="XM_022302778.1"/>
</dbReference>
<feature type="region of interest" description="Disordered" evidence="14">
    <location>
        <begin position="226"/>
        <end position="256"/>
    </location>
</feature>
<dbReference type="GeneID" id="111024954"/>
<dbReference type="AlphaFoldDB" id="A0A6J1DVX6"/>
<evidence type="ECO:0000256" key="5">
    <source>
        <dbReference type="ARBA" id="ARBA00022679"/>
    </source>
</evidence>
<name>A0A6J1DVX6_MOMCH</name>
<comment type="catalytic activity">
    <reaction evidence="1">
        <text>S-ubiquitinyl-[E2 ubiquitin-conjugating enzyme]-L-cysteine + [acceptor protein]-L-lysine = [E2 ubiquitin-conjugating enzyme]-L-cysteine + N(6)-ubiquitinyl-[acceptor protein]-L-lysine.</text>
        <dbReference type="EC" id="2.3.2.27"/>
    </reaction>
</comment>
<evidence type="ECO:0000256" key="12">
    <source>
        <dbReference type="ARBA" id="ARBA00023136"/>
    </source>
</evidence>
<comment type="subcellular location">
    <subcellularLocation>
        <location evidence="2">Membrane</location>
        <topology evidence="2">Single-pass membrane protein</topology>
    </subcellularLocation>
</comment>
<evidence type="ECO:0000256" key="6">
    <source>
        <dbReference type="ARBA" id="ARBA00022692"/>
    </source>
</evidence>
<evidence type="ECO:0000313" key="17">
    <source>
        <dbReference type="Proteomes" id="UP000504603"/>
    </source>
</evidence>
<keyword evidence="12 15" id="KW-0472">Membrane</keyword>
<comment type="similarity">
    <text evidence="13">Belongs to the RING-type zinc finger family. ATL subfamily.</text>
</comment>
<keyword evidence="17" id="KW-1185">Reference proteome</keyword>
<dbReference type="GO" id="GO:0016020">
    <property type="term" value="C:membrane"/>
    <property type="evidence" value="ECO:0007669"/>
    <property type="project" value="UniProtKB-SubCell"/>
</dbReference>
<organism evidence="17 18">
    <name type="scientific">Momordica charantia</name>
    <name type="common">Bitter gourd</name>
    <name type="synonym">Balsam pear</name>
    <dbReference type="NCBI Taxonomy" id="3673"/>
    <lineage>
        <taxon>Eukaryota</taxon>
        <taxon>Viridiplantae</taxon>
        <taxon>Streptophyta</taxon>
        <taxon>Embryophyta</taxon>
        <taxon>Tracheophyta</taxon>
        <taxon>Spermatophyta</taxon>
        <taxon>Magnoliopsida</taxon>
        <taxon>eudicotyledons</taxon>
        <taxon>Gunneridae</taxon>
        <taxon>Pentapetalae</taxon>
        <taxon>rosids</taxon>
        <taxon>fabids</taxon>
        <taxon>Cucurbitales</taxon>
        <taxon>Cucurbitaceae</taxon>
        <taxon>Momordiceae</taxon>
        <taxon>Momordica</taxon>
    </lineage>
</organism>
<feature type="compositionally biased region" description="Basic and acidic residues" evidence="14">
    <location>
        <begin position="246"/>
        <end position="256"/>
    </location>
</feature>
<dbReference type="GO" id="GO:0061630">
    <property type="term" value="F:ubiquitin protein ligase activity"/>
    <property type="evidence" value="ECO:0007669"/>
    <property type="project" value="UniProtKB-EC"/>
</dbReference>
<dbReference type="PANTHER" id="PTHR46279:SF12">
    <property type="entry name" value="RING-TYPE E3 UBIQUITIN TRANSFERASE"/>
    <property type="match status" value="1"/>
</dbReference>
<keyword evidence="16" id="KW-0732">Signal</keyword>
<sequence length="256" mass="28670">MEISVFSFFFLLLFSSTSIKAEPSCSHSHSHGCTKLHFPFKLNLSCSENTTTIHFKSHESSLPLAVKSISYDQKRLDLADPHGCVHGVFLDLDLAPTPFRYFYALKDYIYVNCTVKLPPPSTPVPCLSKQGDHGYYVYVVRAAPLVAAPRRCREVKRVGIPFEYSPYLDDGSFGLSLSWGFDEKQRKTECKTGCFLKATNLQVVSICLVAAMVAIAMVMGKISHSKKQNYPKEEDDKNSYEALKNGSDDPINHQLV</sequence>
<dbReference type="EC" id="2.3.2.27" evidence="4"/>
<evidence type="ECO:0000256" key="8">
    <source>
        <dbReference type="ARBA" id="ARBA00022771"/>
    </source>
</evidence>
<evidence type="ECO:0000256" key="13">
    <source>
        <dbReference type="ARBA" id="ARBA00024209"/>
    </source>
</evidence>
<gene>
    <name evidence="18" type="primary">LOC111024954</name>
</gene>
<dbReference type="OrthoDB" id="1641101at2759"/>
<feature type="signal peptide" evidence="16">
    <location>
        <begin position="1"/>
        <end position="21"/>
    </location>
</feature>
<keyword evidence="10" id="KW-0862">Zinc</keyword>
<feature type="transmembrane region" description="Helical" evidence="15">
    <location>
        <begin position="201"/>
        <end position="220"/>
    </location>
</feature>
<feature type="chain" id="PRO_5026684432" description="RING-type E3 ubiquitin transferase" evidence="16">
    <location>
        <begin position="22"/>
        <end position="256"/>
    </location>
</feature>
<evidence type="ECO:0000256" key="7">
    <source>
        <dbReference type="ARBA" id="ARBA00022723"/>
    </source>
</evidence>
<evidence type="ECO:0000256" key="10">
    <source>
        <dbReference type="ARBA" id="ARBA00022833"/>
    </source>
</evidence>
<comment type="pathway">
    <text evidence="3">Protein modification; protein ubiquitination.</text>
</comment>
<dbReference type="GO" id="GO:0008270">
    <property type="term" value="F:zinc ion binding"/>
    <property type="evidence" value="ECO:0007669"/>
    <property type="project" value="UniProtKB-KW"/>
</dbReference>
<evidence type="ECO:0000256" key="11">
    <source>
        <dbReference type="ARBA" id="ARBA00022989"/>
    </source>
</evidence>